<evidence type="ECO:0000313" key="2">
    <source>
        <dbReference type="EMBL" id="RIY13742.1"/>
    </source>
</evidence>
<accession>A0A418R910</accession>
<dbReference type="EMBL" id="QYCN01000002">
    <property type="protein sequence ID" value="RIY13742.1"/>
    <property type="molecule type" value="Genomic_DNA"/>
</dbReference>
<keyword evidence="3" id="KW-1185">Reference proteome</keyword>
<reference evidence="2 3" key="2">
    <citation type="submission" date="2019-01" db="EMBL/GenBank/DDBJ databases">
        <title>Hymenobacter humicola sp. nov., isolated from soils in Antarctica.</title>
        <authorList>
            <person name="Sedlacek I."/>
            <person name="Holochova P."/>
            <person name="Kralova S."/>
            <person name="Pantucek R."/>
            <person name="Stankova E."/>
            <person name="Vrbovska V."/>
            <person name="Kristofova L."/>
            <person name="Svec P."/>
            <person name="Busse H.-J."/>
        </authorList>
    </citation>
    <scope>NUCLEOTIDE SEQUENCE [LARGE SCALE GENOMIC DNA]</scope>
    <source>
        <strain evidence="2 3">CCM 8852</strain>
    </source>
</reference>
<feature type="region of interest" description="Disordered" evidence="1">
    <location>
        <begin position="16"/>
        <end position="37"/>
    </location>
</feature>
<dbReference type="OrthoDB" id="885184at2"/>
<gene>
    <name evidence="2" type="ORF">D0T11_01280</name>
</gene>
<proteinExistence type="predicted"/>
<name>A0A418R910_9BACT</name>
<sequence length="108" mass="11800">MAVYIPVGLLMFMTDTSKKDQQQQDKQANEPTKIAVPKEGDPLFTLHHAQAEAAVAAKNEDASSVTNEYMTEEQQQNVDEAMVPRDSQGFIRGVNEPGIIGSNAGDHK</sequence>
<dbReference type="AlphaFoldDB" id="A0A418R910"/>
<dbReference type="RefSeq" id="WP_119653972.1">
    <property type="nucleotide sequence ID" value="NZ_JBHUOI010000070.1"/>
</dbReference>
<evidence type="ECO:0000313" key="3">
    <source>
        <dbReference type="Proteomes" id="UP000284250"/>
    </source>
</evidence>
<reference evidence="2 3" key="1">
    <citation type="submission" date="2018-09" db="EMBL/GenBank/DDBJ databases">
        <authorList>
            <person name="Zeman M."/>
            <person name="Pardy F."/>
        </authorList>
    </citation>
    <scope>NUCLEOTIDE SEQUENCE [LARGE SCALE GENOMIC DNA]</scope>
    <source>
        <strain evidence="2 3">CCM 8852</strain>
    </source>
</reference>
<organism evidence="2 3">
    <name type="scientific">Hymenobacter rubripertinctus</name>
    <dbReference type="NCBI Taxonomy" id="2029981"/>
    <lineage>
        <taxon>Bacteria</taxon>
        <taxon>Pseudomonadati</taxon>
        <taxon>Bacteroidota</taxon>
        <taxon>Cytophagia</taxon>
        <taxon>Cytophagales</taxon>
        <taxon>Hymenobacteraceae</taxon>
        <taxon>Hymenobacter</taxon>
    </lineage>
</organism>
<dbReference type="Proteomes" id="UP000284250">
    <property type="component" value="Unassembled WGS sequence"/>
</dbReference>
<feature type="region of interest" description="Disordered" evidence="1">
    <location>
        <begin position="89"/>
        <end position="108"/>
    </location>
</feature>
<evidence type="ECO:0000256" key="1">
    <source>
        <dbReference type="SAM" id="MobiDB-lite"/>
    </source>
</evidence>
<comment type="caution">
    <text evidence="2">The sequence shown here is derived from an EMBL/GenBank/DDBJ whole genome shotgun (WGS) entry which is preliminary data.</text>
</comment>
<protein>
    <submittedName>
        <fullName evidence="2">Uncharacterized protein</fullName>
    </submittedName>
</protein>